<dbReference type="GeneID" id="27899627"/>
<dbReference type="EMBL" id="KB456262">
    <property type="protein sequence ID" value="EMF14795.1"/>
    <property type="molecule type" value="Genomic_DNA"/>
</dbReference>
<evidence type="ECO:0000313" key="2">
    <source>
        <dbReference type="EMBL" id="EMF14795.1"/>
    </source>
</evidence>
<protein>
    <submittedName>
        <fullName evidence="2">Uncharacterized protein</fullName>
    </submittedName>
</protein>
<dbReference type="AlphaFoldDB" id="M3D9L0"/>
<dbReference type="RefSeq" id="XP_016762916.1">
    <property type="nucleotide sequence ID" value="XM_016902490.1"/>
</dbReference>
<feature type="region of interest" description="Disordered" evidence="1">
    <location>
        <begin position="29"/>
        <end position="194"/>
    </location>
</feature>
<feature type="compositionally biased region" description="Low complexity" evidence="1">
    <location>
        <begin position="95"/>
        <end position="106"/>
    </location>
</feature>
<proteinExistence type="predicted"/>
<accession>M3D9L0</accession>
<dbReference type="HOGENOM" id="CLU_900688_0_0_1"/>
<evidence type="ECO:0000256" key="1">
    <source>
        <dbReference type="SAM" id="MobiDB-lite"/>
    </source>
</evidence>
<reference evidence="2 3" key="1">
    <citation type="journal article" date="2012" name="PLoS Pathog.">
        <title>Diverse lifestyles and strategies of plant pathogenesis encoded in the genomes of eighteen Dothideomycetes fungi.</title>
        <authorList>
            <person name="Ohm R.A."/>
            <person name="Feau N."/>
            <person name="Henrissat B."/>
            <person name="Schoch C.L."/>
            <person name="Horwitz B.A."/>
            <person name="Barry K.W."/>
            <person name="Condon B.J."/>
            <person name="Copeland A.C."/>
            <person name="Dhillon B."/>
            <person name="Glaser F."/>
            <person name="Hesse C.N."/>
            <person name="Kosti I."/>
            <person name="LaButti K."/>
            <person name="Lindquist E.A."/>
            <person name="Lucas S."/>
            <person name="Salamov A.A."/>
            <person name="Bradshaw R.E."/>
            <person name="Ciuffetti L."/>
            <person name="Hamelin R.C."/>
            <person name="Kema G.H.J."/>
            <person name="Lawrence C."/>
            <person name="Scott J.A."/>
            <person name="Spatafora J.W."/>
            <person name="Turgeon B.G."/>
            <person name="de Wit P.J.G.M."/>
            <person name="Zhong S."/>
            <person name="Goodwin S.B."/>
            <person name="Grigoriev I.V."/>
        </authorList>
    </citation>
    <scope>NUCLEOTIDE SEQUENCE [LARGE SCALE GENOMIC DNA]</scope>
    <source>
        <strain evidence="2 3">SO2202</strain>
    </source>
</reference>
<organism evidence="2 3">
    <name type="scientific">Sphaerulina musiva (strain SO2202)</name>
    <name type="common">Poplar stem canker fungus</name>
    <name type="synonym">Septoria musiva</name>
    <dbReference type="NCBI Taxonomy" id="692275"/>
    <lineage>
        <taxon>Eukaryota</taxon>
        <taxon>Fungi</taxon>
        <taxon>Dikarya</taxon>
        <taxon>Ascomycota</taxon>
        <taxon>Pezizomycotina</taxon>
        <taxon>Dothideomycetes</taxon>
        <taxon>Dothideomycetidae</taxon>
        <taxon>Mycosphaerellales</taxon>
        <taxon>Mycosphaerellaceae</taxon>
        <taxon>Sphaerulina</taxon>
    </lineage>
</organism>
<gene>
    <name evidence="2" type="ORF">SEPMUDRAFT_132381</name>
</gene>
<evidence type="ECO:0000313" key="3">
    <source>
        <dbReference type="Proteomes" id="UP000016931"/>
    </source>
</evidence>
<sequence>MPVRRLTPWAPESDLSYIGRFRAYQDRYFQPVPGADSPNSPTEVGNPGPDDGATINRSADVEMTGLEESSGEAEGAVPSVNVPAATQPDVEMTGLEESSGEAEGAGPSVNGPAATQPEVQAAGPEEGSGEAERAAPSASGPATTTPAAQASGERVSGEWPEQDLEHILTHRFARPPLSSERIGDTLPSGRRSGTACRLQLHRLRRGVESFEAFGQLPVRQQELVQRHRKAFQDYIVRFPSTKRDGETTGETKEKKGETKETKGKVKKEEVKVKKEETKKGEGKGKGKAKEEEEEDEVKKEKKEKKEDEE</sequence>
<dbReference type="Proteomes" id="UP000016931">
    <property type="component" value="Unassembled WGS sequence"/>
</dbReference>
<keyword evidence="3" id="KW-1185">Reference proteome</keyword>
<feature type="compositionally biased region" description="Low complexity" evidence="1">
    <location>
        <begin position="134"/>
        <end position="152"/>
    </location>
</feature>
<name>M3D9L0_SPHMS</name>
<feature type="region of interest" description="Disordered" evidence="1">
    <location>
        <begin position="241"/>
        <end position="309"/>
    </location>
</feature>